<comment type="caution">
    <text evidence="2">The sequence shown here is derived from an EMBL/GenBank/DDBJ whole genome shotgun (WGS) entry which is preliminary data.</text>
</comment>
<dbReference type="Proteomes" id="UP001207930">
    <property type="component" value="Unassembled WGS sequence"/>
</dbReference>
<keyword evidence="3" id="KW-1185">Reference proteome</keyword>
<organism evidence="2 3">
    <name type="scientific">Luteolibacter flavescens</name>
    <dbReference type="NCBI Taxonomy" id="1859460"/>
    <lineage>
        <taxon>Bacteria</taxon>
        <taxon>Pseudomonadati</taxon>
        <taxon>Verrucomicrobiota</taxon>
        <taxon>Verrucomicrobiia</taxon>
        <taxon>Verrucomicrobiales</taxon>
        <taxon>Verrucomicrobiaceae</taxon>
        <taxon>Luteolibacter</taxon>
    </lineage>
</organism>
<dbReference type="RefSeq" id="WP_264503393.1">
    <property type="nucleotide sequence ID" value="NZ_JAPDDS010000017.1"/>
</dbReference>
<gene>
    <name evidence="2" type="ORF">OKA04_22065</name>
</gene>
<name>A0ABT3FV38_9BACT</name>
<dbReference type="EMBL" id="JAPDDS010000017">
    <property type="protein sequence ID" value="MCW1887438.1"/>
    <property type="molecule type" value="Genomic_DNA"/>
</dbReference>
<accession>A0ABT3FV38</accession>
<feature type="chain" id="PRO_5045839583" evidence="1">
    <location>
        <begin position="24"/>
        <end position="606"/>
    </location>
</feature>
<proteinExistence type="predicted"/>
<feature type="signal peptide" evidence="1">
    <location>
        <begin position="1"/>
        <end position="23"/>
    </location>
</feature>
<evidence type="ECO:0000313" key="3">
    <source>
        <dbReference type="Proteomes" id="UP001207930"/>
    </source>
</evidence>
<evidence type="ECO:0000256" key="1">
    <source>
        <dbReference type="SAM" id="SignalP"/>
    </source>
</evidence>
<evidence type="ECO:0000313" key="2">
    <source>
        <dbReference type="EMBL" id="MCW1887438.1"/>
    </source>
</evidence>
<reference evidence="2 3" key="1">
    <citation type="submission" date="2022-10" db="EMBL/GenBank/DDBJ databases">
        <title>Luteolibacter flavescens strain MCCC 1K03193, whole genome shotgun sequencing project.</title>
        <authorList>
            <person name="Zhao G."/>
            <person name="Shen L."/>
        </authorList>
    </citation>
    <scope>NUCLEOTIDE SEQUENCE [LARGE SCALE GENOMIC DNA]</scope>
    <source>
        <strain evidence="2 3">MCCC 1K03193</strain>
    </source>
</reference>
<protein>
    <submittedName>
        <fullName evidence="2">Uncharacterized protein</fullName>
    </submittedName>
</protein>
<sequence length="606" mass="63740">MSITLPLKRLMACLATISGICLADPIGVGEVRGFTPGIHGAVELVFQSEVGKHYQIQISSDLATWDNEGYSVKGTGGEISVLARTRNLPNAYYRLRDDGSPDNVAPLASVTAGAIAAAGGALADFSNVDATTGLAALGAQSNRVTVLERFGRLPEGTVIGPGHTPEIGEGWRWHHLGGSAKPYIENGALRAVPGSVYYLGRSVDEGITSLSTVIEWRPSASYPSGLWTNGFTIGLAPSNMINEDGRPVTLPVDMLHLRFDRSGIAAFELGNGGVNFTPVVAEGATRNYVNWGPTNQFWMQFQRQYLLNIELDTVKHECRITALGKTWKFSHPRIGASGPYTDFFLEGGGDTQGAATYDGYVAVHSAWVNSPQLDQTPGLGVMPYNDALASLSTGAIGQLLMTQLKLPGAVSGVVAGEQNSDRLVVGGDAYIHGKLSANTGNGRGRVPVMIQTLSNTWAPSSGGAASGGTGAPLVSTASQIDGAMLQFYDTYLPNNGDSITYEIRGKFGANGNTKRLRIESAGIGYWFDSGSLTENGTSFVLRVTRTKTSSSSHVLDGEFLTSDAKVIMGSSHNPGGATNAVLRISGTAAGDVTVHSIVGIYHPSGI</sequence>
<keyword evidence="1" id="KW-0732">Signal</keyword>